<gene>
    <name evidence="5" type="ORF">HELGO_WM53617</name>
</gene>
<dbReference type="EC" id="3.1.21.1" evidence="5"/>
<comment type="similarity">
    <text evidence="1">Belongs to the EndA/NucM nuclease family.</text>
</comment>
<dbReference type="InterPro" id="IPR007346">
    <property type="entry name" value="Endonuclease-I"/>
</dbReference>
<organism evidence="5">
    <name type="scientific">uncultured Thiotrichaceae bacterium</name>
    <dbReference type="NCBI Taxonomy" id="298394"/>
    <lineage>
        <taxon>Bacteria</taxon>
        <taxon>Pseudomonadati</taxon>
        <taxon>Pseudomonadota</taxon>
        <taxon>Gammaproteobacteria</taxon>
        <taxon>Thiotrichales</taxon>
        <taxon>Thiotrichaceae</taxon>
        <taxon>environmental samples</taxon>
    </lineage>
</organism>
<keyword evidence="4" id="KW-1133">Transmembrane helix</keyword>
<name>A0A6S6TI71_9GAMM</name>
<reference evidence="5" key="1">
    <citation type="submission" date="2020-01" db="EMBL/GenBank/DDBJ databases">
        <authorList>
            <person name="Meier V. D."/>
            <person name="Meier V D."/>
        </authorList>
    </citation>
    <scope>NUCLEOTIDE SEQUENCE</scope>
    <source>
        <strain evidence="5">HLG_WM_MAG_08</strain>
    </source>
</reference>
<keyword evidence="4" id="KW-0812">Transmembrane</keyword>
<feature type="transmembrane region" description="Helical" evidence="4">
    <location>
        <begin position="167"/>
        <end position="184"/>
    </location>
</feature>
<keyword evidence="3 5" id="KW-0378">Hydrolase</keyword>
<dbReference type="AlphaFoldDB" id="A0A6S6TI71"/>
<keyword evidence="2" id="KW-0540">Nuclease</keyword>
<proteinExistence type="inferred from homology"/>
<evidence type="ECO:0000256" key="4">
    <source>
        <dbReference type="SAM" id="Phobius"/>
    </source>
</evidence>
<feature type="non-terminal residue" evidence="5">
    <location>
        <position position="1"/>
    </location>
</feature>
<evidence type="ECO:0000313" key="5">
    <source>
        <dbReference type="EMBL" id="CAA6820592.1"/>
    </source>
</evidence>
<sequence length="195" mass="22966">GRAHCRSTNRDFRQMEADLHNLVPAIGEINGDRSNYRFQIVAGEPRLYGKDINMEIDFKERRAEPPENVFGDIARTYFYMKERYGFQLSAAQDSLLRGWNNIDPVDEWEDKRNRLLTQIQGNHNPFVTHYKKMDINNKVDTPEQLPGGADNDLIDQLYVLIYNNRDSMPFFVVPIATFLYLFYLRRRKKVAVKKD</sequence>
<dbReference type="EMBL" id="CACVAV010000316">
    <property type="protein sequence ID" value="CAA6820592.1"/>
    <property type="molecule type" value="Genomic_DNA"/>
</dbReference>
<protein>
    <submittedName>
        <fullName evidence="5">Endonuclease I )</fullName>
        <ecNumber evidence="5">3.1.21.-</ecNumber>
        <ecNumber evidence="5">3.1.21.1</ecNumber>
    </submittedName>
</protein>
<dbReference type="EC" id="3.1.21.-" evidence="5"/>
<evidence type="ECO:0000256" key="3">
    <source>
        <dbReference type="ARBA" id="ARBA00022801"/>
    </source>
</evidence>
<accession>A0A6S6TI71</accession>
<evidence type="ECO:0000256" key="2">
    <source>
        <dbReference type="ARBA" id="ARBA00022722"/>
    </source>
</evidence>
<dbReference type="GO" id="GO:0004530">
    <property type="term" value="F:deoxyribonuclease I activity"/>
    <property type="evidence" value="ECO:0007669"/>
    <property type="project" value="UniProtKB-EC"/>
</dbReference>
<keyword evidence="5" id="KW-0255">Endonuclease</keyword>
<dbReference type="PANTHER" id="PTHR33607:SF2">
    <property type="entry name" value="ENDONUCLEASE-1"/>
    <property type="match status" value="1"/>
</dbReference>
<dbReference type="SUPFAM" id="SSF54060">
    <property type="entry name" value="His-Me finger endonucleases"/>
    <property type="match status" value="1"/>
</dbReference>
<keyword evidence="4" id="KW-0472">Membrane</keyword>
<dbReference type="Pfam" id="PF04231">
    <property type="entry name" value="Endonuclease_1"/>
    <property type="match status" value="1"/>
</dbReference>
<dbReference type="PANTHER" id="PTHR33607">
    <property type="entry name" value="ENDONUCLEASE-1"/>
    <property type="match status" value="1"/>
</dbReference>
<dbReference type="InterPro" id="IPR044925">
    <property type="entry name" value="His-Me_finger_sf"/>
</dbReference>
<evidence type="ECO:0000256" key="1">
    <source>
        <dbReference type="ARBA" id="ARBA00006429"/>
    </source>
</evidence>